<organism evidence="1 2">
    <name type="scientific">Rhizobium favelukesii</name>
    <dbReference type="NCBI Taxonomy" id="348824"/>
    <lineage>
        <taxon>Bacteria</taxon>
        <taxon>Pseudomonadati</taxon>
        <taxon>Pseudomonadota</taxon>
        <taxon>Alphaproteobacteria</taxon>
        <taxon>Hyphomicrobiales</taxon>
        <taxon>Rhizobiaceae</taxon>
        <taxon>Rhizobium/Agrobacterium group</taxon>
        <taxon>Rhizobium</taxon>
    </lineage>
</organism>
<keyword evidence="1" id="KW-0614">Plasmid</keyword>
<keyword evidence="2" id="KW-1185">Reference proteome</keyword>
<accession>W6RTB9</accession>
<dbReference type="AlphaFoldDB" id="W6RTB9"/>
<dbReference type="PATRIC" id="fig|348824.6.peg.6277"/>
<dbReference type="KEGG" id="rhl:LPU83_pLPU83d_0627"/>
<dbReference type="Proteomes" id="UP000019443">
    <property type="component" value="Plasmid pLPU83d"/>
</dbReference>
<proteinExistence type="predicted"/>
<evidence type="ECO:0000313" key="1">
    <source>
        <dbReference type="EMBL" id="CDM61998.1"/>
    </source>
</evidence>
<dbReference type="HOGENOM" id="CLU_2082990_0_0_5"/>
<geneLocation type="plasmid" evidence="1 2">
    <name>pLPU83d</name>
</geneLocation>
<evidence type="ECO:0000313" key="2">
    <source>
        <dbReference type="Proteomes" id="UP000019443"/>
    </source>
</evidence>
<dbReference type="EMBL" id="HG916855">
    <property type="protein sequence ID" value="CDM61998.1"/>
    <property type="molecule type" value="Genomic_DNA"/>
</dbReference>
<gene>
    <name evidence="1" type="ORF">LPU83_pLPU83d_0627</name>
</gene>
<reference evidence="1" key="1">
    <citation type="submission" date="2013-11" db="EMBL/GenBank/DDBJ databases">
        <title>Draft genome sequence of the broad-host-range Rhizobium sp. LPU83 strain, a member of the low-genetic diversity Oregon-like Rhizobium sp. group.</title>
        <authorList>
            <person name="Wibberg D."/>
            <person name="Puehler A."/>
            <person name="Schlueter A."/>
        </authorList>
    </citation>
    <scope>NUCLEOTIDE SEQUENCE [LARGE SCALE GENOMIC DNA]</scope>
    <source>
        <strain evidence="1">LPU83</strain>
        <plasmid evidence="1">pLPU83d</plasmid>
    </source>
</reference>
<protein>
    <submittedName>
        <fullName evidence="1">Uncharacterized protein</fullName>
    </submittedName>
</protein>
<name>W6RTB9_9HYPH</name>
<sequence length="117" mass="13304">MRTTKITRAMDQSRGDADRRPFTYLTRFPNEKVCENRFPNLLELGVLFSNLGLEDEGLGDFRGRDGLPAARSVRRTHPLLGIERSYLLTSEDSGGSCDLIAEIWAVPVRVQSWHRAR</sequence>